<evidence type="ECO:0000313" key="3">
    <source>
        <dbReference type="Proteomes" id="UP000308917"/>
    </source>
</evidence>
<accession>A0A4V4GSC3</accession>
<sequence length="206" mass="22284">MTRRVLFSLAFIFSASALQAQYLWLEPGSAHSATVKAGELHKPLTTMPTLQETKAFGAAKQALALSKGSDAFTINDIPAQGDVRFSAIEPLADGVVYYHHSKWGRSETEAINDLELVPTAAQGNTFKLVWKGRPVAASLVNVDTSEGWRRQLKANADGSITLPTPFAGLYVLEVTVRIDDGSVTIDGKKYTDVRHNATLAFEVPAP</sequence>
<reference evidence="2 3" key="1">
    <citation type="journal article" date="2015" name="Antonie Van Leeuwenhoek">
        <title>Lampropedia puyangensis sp. nov., isolated from symptomatic bark of Populus ? euramericana canker and emended description of Lampropedia hyalina (Ehrenberg 1832) Lee et al. 2004.</title>
        <authorList>
            <person name="Li Y."/>
            <person name="Wang T."/>
            <person name="Piao C.G."/>
            <person name="Wang L.F."/>
            <person name="Tian G.Z."/>
            <person name="Zhu T.H."/>
            <person name="Guo M.W."/>
        </authorList>
    </citation>
    <scope>NUCLEOTIDE SEQUENCE [LARGE SCALE GENOMIC DNA]</scope>
    <source>
        <strain evidence="2 3">2-bin</strain>
    </source>
</reference>
<protein>
    <submittedName>
        <fullName evidence="2">DUF4198 domain-containing protein</fullName>
    </submittedName>
</protein>
<keyword evidence="3" id="KW-1185">Reference proteome</keyword>
<name>A0A4V4GSC3_9BURK</name>
<evidence type="ECO:0000313" key="2">
    <source>
        <dbReference type="EMBL" id="THU05516.1"/>
    </source>
</evidence>
<organism evidence="2 3">
    <name type="scientific">Lampropedia puyangensis</name>
    <dbReference type="NCBI Taxonomy" id="1330072"/>
    <lineage>
        <taxon>Bacteria</taxon>
        <taxon>Pseudomonadati</taxon>
        <taxon>Pseudomonadota</taxon>
        <taxon>Betaproteobacteria</taxon>
        <taxon>Burkholderiales</taxon>
        <taxon>Comamonadaceae</taxon>
        <taxon>Lampropedia</taxon>
    </lineage>
</organism>
<comment type="caution">
    <text evidence="2">The sequence shown here is derived from an EMBL/GenBank/DDBJ whole genome shotgun (WGS) entry which is preliminary data.</text>
</comment>
<dbReference type="Proteomes" id="UP000308917">
    <property type="component" value="Unassembled WGS sequence"/>
</dbReference>
<feature type="chain" id="PRO_5020924621" evidence="1">
    <location>
        <begin position="21"/>
        <end position="206"/>
    </location>
</feature>
<dbReference type="OrthoDB" id="8911471at2"/>
<keyword evidence="1" id="KW-0732">Signal</keyword>
<feature type="signal peptide" evidence="1">
    <location>
        <begin position="1"/>
        <end position="20"/>
    </location>
</feature>
<dbReference type="AlphaFoldDB" id="A0A4V4GSC3"/>
<evidence type="ECO:0000256" key="1">
    <source>
        <dbReference type="SAM" id="SignalP"/>
    </source>
</evidence>
<gene>
    <name evidence="2" type="ORF">E9531_00490</name>
</gene>
<proteinExistence type="predicted"/>
<dbReference type="EMBL" id="STFG01000001">
    <property type="protein sequence ID" value="THU05516.1"/>
    <property type="molecule type" value="Genomic_DNA"/>
</dbReference>